<dbReference type="Proteomes" id="UP000011704">
    <property type="component" value="Unassembled WGS sequence"/>
</dbReference>
<dbReference type="InParanoid" id="M1YX20"/>
<comment type="caution">
    <text evidence="1">The sequence shown here is derived from an EMBL/GenBank/DDBJ whole genome shotgun (WGS) entry which is preliminary data.</text>
</comment>
<dbReference type="PROSITE" id="PS51257">
    <property type="entry name" value="PROKAR_LIPOPROTEIN"/>
    <property type="match status" value="1"/>
</dbReference>
<dbReference type="HOGENOM" id="CLU_2494735_0_0_0"/>
<gene>
    <name evidence="1" type="ORF">NITGR_210005</name>
</gene>
<dbReference type="AlphaFoldDB" id="M1YX20"/>
<organism evidence="1 2">
    <name type="scientific">Nitrospina gracilis (strain 3/211)</name>
    <dbReference type="NCBI Taxonomy" id="1266370"/>
    <lineage>
        <taxon>Bacteria</taxon>
        <taxon>Pseudomonadati</taxon>
        <taxon>Nitrospinota/Tectimicrobiota group</taxon>
        <taxon>Nitrospinota</taxon>
        <taxon>Nitrospinia</taxon>
        <taxon>Nitrospinales</taxon>
        <taxon>Nitrospinaceae</taxon>
        <taxon>Nitrospina</taxon>
    </lineage>
</organism>
<evidence type="ECO:0000313" key="1">
    <source>
        <dbReference type="EMBL" id="CCQ90039.1"/>
    </source>
</evidence>
<dbReference type="STRING" id="1266370.NITGR_210005"/>
<accession>M1YX20</accession>
<name>M1YX20_NITG3</name>
<reference evidence="1 2" key="1">
    <citation type="journal article" date="2013" name="Front. Microbiol.">
        <title>The genome of Nitrospina gracilis illuminates the metabolism and evolution of the major marine nitrite oxidizer.</title>
        <authorList>
            <person name="Luecker S."/>
            <person name="Nowka B."/>
            <person name="Rattei T."/>
            <person name="Spieck E."/>
            <person name="and Daims H."/>
        </authorList>
    </citation>
    <scope>NUCLEOTIDE SEQUENCE [LARGE SCALE GENOMIC DNA]</scope>
    <source>
        <strain evidence="1 2">3/211</strain>
    </source>
</reference>
<evidence type="ECO:0000313" key="2">
    <source>
        <dbReference type="Proteomes" id="UP000011704"/>
    </source>
</evidence>
<keyword evidence="2" id="KW-1185">Reference proteome</keyword>
<dbReference type="EMBL" id="CAQJ01000024">
    <property type="protein sequence ID" value="CCQ90039.1"/>
    <property type="molecule type" value="Genomic_DNA"/>
</dbReference>
<proteinExistence type="predicted"/>
<protein>
    <submittedName>
        <fullName evidence="1">Uncharacterized protein</fullName>
    </submittedName>
</protein>
<sequence>MFQSGIKQHLTSLVVLAVLGLAACGATLSAPFLYEDPSFILEDPRVGSVAKAWEGLSLENGYRQPVLFFPTHWTGHSERARHGLSI</sequence>